<dbReference type="AlphaFoldDB" id="I3ZFN0"/>
<feature type="chain" id="PRO_5003683860" evidence="2">
    <location>
        <begin position="32"/>
        <end position="921"/>
    </location>
</feature>
<feature type="compositionally biased region" description="Polar residues" evidence="1">
    <location>
        <begin position="430"/>
        <end position="447"/>
    </location>
</feature>
<dbReference type="OrthoDB" id="7052005at2"/>
<dbReference type="STRING" id="926566.Terro_1746"/>
<dbReference type="Proteomes" id="UP000006056">
    <property type="component" value="Chromosome"/>
</dbReference>
<evidence type="ECO:0000256" key="2">
    <source>
        <dbReference type="SAM" id="SignalP"/>
    </source>
</evidence>
<evidence type="ECO:0000313" key="4">
    <source>
        <dbReference type="Proteomes" id="UP000006056"/>
    </source>
</evidence>
<evidence type="ECO:0000313" key="3">
    <source>
        <dbReference type="EMBL" id="AFL88048.1"/>
    </source>
</evidence>
<feature type="signal peptide" evidence="2">
    <location>
        <begin position="1"/>
        <end position="31"/>
    </location>
</feature>
<accession>I3ZFN0</accession>
<feature type="region of interest" description="Disordered" evidence="1">
    <location>
        <begin position="895"/>
        <end position="921"/>
    </location>
</feature>
<sequence length="921" mass="96273">MAAAQKNTFRTVLRSAVLLAASASCCFSAHAQGATGGRFDLTGPKIDVHVQRGDQSLPIAMVPNLQAGDKLTIHADLPATQSVKLIMVVAFLRGSTNPPPEKWFTRVNTWDKKVSSEGVVVTVPAEAQQALIFLAPETGGDYSTLKSAVTGRPGLFVRAAQDLIEASFEQARIERYLQAIRRVPAGSQADLLDHSHKLAATLNLKPNDDCFKKPADQQMSCLRQTGTQLLLDDGHGQTLASMLTSGDSANLIGAVAGTPMASGSGVYSAYVGTVIDLVRLMNGIHTAQFQYIPAIAFPDDETLNLRLNTPPSFHNPKSVIVVALPAIQSSVAPPLRLQDAAHVSCLLQPSMVLPLEGAPLVFATGFAHDLVLHLNNGATFGGKTDLPLAPDAFEGGLVLTNAPERKPLAVAAPEARDSVENPTGMRASAANKTTAQAPNSAKSTATLQGGAVDSTGDLIVTGTLRGSWGFDNFSGVTVPLQRRIGGGWNAASHSDLIAGRMNQLMLHADGTACTSEVDLDQGGHGLPLQWKQVSGPDIKAPQAVEVQVPLEKAAPGSMHLLVHQYGTPNVEKVAATSYSDATRLATLHIHSGDHFAMLSGSGLNNVKSVRLAGADYKPTEEQPANGKDLRLAGTPTPGKDAKAKLPLTTAGETGIAEAFLADGRTLTVPYTVDAARPSLRLLSTSVKPDGQPGLPLTLGSKDDVPLNAKVTIALRSEFPARFQRSQKVEIALADGSLKTTLSLGEGSLVLQDNRTAIAFLSPAKSFGPSAFGPLQLRALSEDGTVGDWISLGTLVRTPTITAITCTKASTRTVQPLAEDATLPETGCQMTGANLFLVDSIAADSDFTQPIAVPMGFAGEALPVPRPADNRTLYLKLRDDPSVVTTAVAPAAVVPAHHSPATPAQPAAPATSQDSPAGEATH</sequence>
<dbReference type="PROSITE" id="PS51257">
    <property type="entry name" value="PROKAR_LIPOPROTEIN"/>
    <property type="match status" value="1"/>
</dbReference>
<organism evidence="3 4">
    <name type="scientific">Terriglobus roseus (strain DSM 18391 / NRRL B-41598 / KBS 63)</name>
    <dbReference type="NCBI Taxonomy" id="926566"/>
    <lineage>
        <taxon>Bacteria</taxon>
        <taxon>Pseudomonadati</taxon>
        <taxon>Acidobacteriota</taxon>
        <taxon>Terriglobia</taxon>
        <taxon>Terriglobales</taxon>
        <taxon>Acidobacteriaceae</taxon>
        <taxon>Terriglobus</taxon>
    </lineage>
</organism>
<name>I3ZFN0_TERRK</name>
<dbReference type="eggNOG" id="ENOG502Z8R4">
    <property type="taxonomic scope" value="Bacteria"/>
</dbReference>
<feature type="region of interest" description="Disordered" evidence="1">
    <location>
        <begin position="411"/>
        <end position="448"/>
    </location>
</feature>
<dbReference type="RefSeq" id="WP_014785617.1">
    <property type="nucleotide sequence ID" value="NC_018014.1"/>
</dbReference>
<feature type="region of interest" description="Disordered" evidence="1">
    <location>
        <begin position="618"/>
        <end position="644"/>
    </location>
</feature>
<proteinExistence type="predicted"/>
<dbReference type="PATRIC" id="fig|926566.3.peg.1726"/>
<dbReference type="HOGENOM" id="CLU_342222_0_0_0"/>
<keyword evidence="4" id="KW-1185">Reference proteome</keyword>
<dbReference type="EMBL" id="CP003379">
    <property type="protein sequence ID" value="AFL88048.1"/>
    <property type="molecule type" value="Genomic_DNA"/>
</dbReference>
<keyword evidence="2" id="KW-0732">Signal</keyword>
<dbReference type="KEGG" id="trs:Terro_1746"/>
<gene>
    <name evidence="3" type="ordered locus">Terro_1746</name>
</gene>
<evidence type="ECO:0000256" key="1">
    <source>
        <dbReference type="SAM" id="MobiDB-lite"/>
    </source>
</evidence>
<reference evidence="3 4" key="1">
    <citation type="submission" date="2012-06" db="EMBL/GenBank/DDBJ databases">
        <title>Complete genome of Terriglobus roseus DSM 18391.</title>
        <authorList>
            <consortium name="US DOE Joint Genome Institute (JGI-PGF)"/>
            <person name="Lucas S."/>
            <person name="Copeland A."/>
            <person name="Lapidus A."/>
            <person name="Glavina del Rio T."/>
            <person name="Dalin E."/>
            <person name="Tice H."/>
            <person name="Bruce D."/>
            <person name="Goodwin L."/>
            <person name="Pitluck S."/>
            <person name="Peters L."/>
            <person name="Mikhailova N."/>
            <person name="Munk A.C.C."/>
            <person name="Kyrpides N."/>
            <person name="Mavromatis K."/>
            <person name="Ivanova N."/>
            <person name="Brettin T."/>
            <person name="Detter J.C."/>
            <person name="Han C."/>
            <person name="Larimer F."/>
            <person name="Land M."/>
            <person name="Hauser L."/>
            <person name="Markowitz V."/>
            <person name="Cheng J.-F."/>
            <person name="Hugenholtz P."/>
            <person name="Woyke T."/>
            <person name="Wu D."/>
            <person name="Brambilla E."/>
            <person name="Klenk H.-P."/>
            <person name="Eisen J.A."/>
        </authorList>
    </citation>
    <scope>NUCLEOTIDE SEQUENCE [LARGE SCALE GENOMIC DNA]</scope>
    <source>
        <strain evidence="4">DSM 18391 / NRRL B-41598 / KBS 63</strain>
    </source>
</reference>
<protein>
    <submittedName>
        <fullName evidence="3">Uncharacterized protein</fullName>
    </submittedName>
</protein>